<dbReference type="PANTHER" id="PTHR35446">
    <property type="entry name" value="SI:CH211-175M2.5"/>
    <property type="match status" value="1"/>
</dbReference>
<dbReference type="PANTHER" id="PTHR35446:SF3">
    <property type="entry name" value="CMD DOMAIN-CONTAINING PROTEIN"/>
    <property type="match status" value="1"/>
</dbReference>
<sequence length="180" mass="19199">MSRLPLIQPETAADETADLLAGVQQSLGRTPNMTKAMANSPAVLKGYLGFSGALAAGVLPVHLRERLSLLVAQENGCDYCLSAHTFLGQKRGRLDQDQIAAARRGEADEPKTAAALAFAKAVLRSKGGVDDADLKAAREAGLSDEEIAEVVATVALQVFTNYFNKTADTDIDWPVVRHDH</sequence>
<dbReference type="SUPFAM" id="SSF69118">
    <property type="entry name" value="AhpD-like"/>
    <property type="match status" value="1"/>
</dbReference>
<evidence type="ECO:0000313" key="2">
    <source>
        <dbReference type="EMBL" id="GLI40500.1"/>
    </source>
</evidence>
<protein>
    <submittedName>
        <fullName evidence="2">Alkyl hydroperoxide reductase AhpD</fullName>
    </submittedName>
</protein>
<dbReference type="InterPro" id="IPR003779">
    <property type="entry name" value="CMD-like"/>
</dbReference>
<name>A0A9W6LEX2_9ACTN</name>
<dbReference type="Proteomes" id="UP001144313">
    <property type="component" value="Unassembled WGS sequence"/>
</dbReference>
<dbReference type="EMBL" id="BSDT01000001">
    <property type="protein sequence ID" value="GLI40500.1"/>
    <property type="molecule type" value="Genomic_DNA"/>
</dbReference>
<reference evidence="2" key="1">
    <citation type="submission" date="2022-12" db="EMBL/GenBank/DDBJ databases">
        <title>Reference genome sequencing for broad-spectrum identification of bacterial and archaeal isolates by mass spectrometry.</title>
        <authorList>
            <person name="Sekiguchi Y."/>
            <person name="Tourlousse D.M."/>
        </authorList>
    </citation>
    <scope>NUCLEOTIDE SEQUENCE</scope>
    <source>
        <strain evidence="2">LLR39Z86</strain>
    </source>
</reference>
<proteinExistence type="predicted"/>
<dbReference type="InterPro" id="IPR029032">
    <property type="entry name" value="AhpD-like"/>
</dbReference>
<dbReference type="GO" id="GO:0051920">
    <property type="term" value="F:peroxiredoxin activity"/>
    <property type="evidence" value="ECO:0007669"/>
    <property type="project" value="InterPro"/>
</dbReference>
<dbReference type="Gene3D" id="1.20.1290.10">
    <property type="entry name" value="AhpD-like"/>
    <property type="match status" value="1"/>
</dbReference>
<dbReference type="Pfam" id="PF02627">
    <property type="entry name" value="CMD"/>
    <property type="match status" value="1"/>
</dbReference>
<gene>
    <name evidence="2" type="primary">mip</name>
    <name evidence="2" type="ORF">GALLR39Z86_03500</name>
</gene>
<keyword evidence="3" id="KW-1185">Reference proteome</keyword>
<evidence type="ECO:0000313" key="3">
    <source>
        <dbReference type="Proteomes" id="UP001144313"/>
    </source>
</evidence>
<dbReference type="AlphaFoldDB" id="A0A9W6LEX2"/>
<dbReference type="RefSeq" id="WP_270118780.1">
    <property type="nucleotide sequence ID" value="NZ_BAAAOL010000009.1"/>
</dbReference>
<feature type="domain" description="Carboxymuconolactone decarboxylase-like" evidence="1">
    <location>
        <begin position="41"/>
        <end position="120"/>
    </location>
</feature>
<evidence type="ECO:0000259" key="1">
    <source>
        <dbReference type="Pfam" id="PF02627"/>
    </source>
</evidence>
<comment type="caution">
    <text evidence="2">The sequence shown here is derived from an EMBL/GenBank/DDBJ whole genome shotgun (WGS) entry which is preliminary data.</text>
</comment>
<accession>A0A9W6LEX2</accession>
<dbReference type="NCBIfam" id="TIGR00778">
    <property type="entry name" value="ahpD_dom"/>
    <property type="match status" value="1"/>
</dbReference>
<dbReference type="InterPro" id="IPR004675">
    <property type="entry name" value="AhpD_core"/>
</dbReference>
<organism evidence="2 3">
    <name type="scientific">Glycomyces algeriensis</name>
    <dbReference type="NCBI Taxonomy" id="256037"/>
    <lineage>
        <taxon>Bacteria</taxon>
        <taxon>Bacillati</taxon>
        <taxon>Actinomycetota</taxon>
        <taxon>Actinomycetes</taxon>
        <taxon>Glycomycetales</taxon>
        <taxon>Glycomycetaceae</taxon>
        <taxon>Glycomyces</taxon>
    </lineage>
</organism>